<dbReference type="GO" id="GO:0140662">
    <property type="term" value="F:ATP-dependent protein folding chaperone"/>
    <property type="evidence" value="ECO:0007669"/>
    <property type="project" value="InterPro"/>
</dbReference>
<keyword evidence="5 9" id="KW-0547">Nucleotide-binding</keyword>
<evidence type="ECO:0000313" key="12">
    <source>
        <dbReference type="EMBL" id="KAG0579176.1"/>
    </source>
</evidence>
<evidence type="ECO:0000256" key="6">
    <source>
        <dbReference type="ARBA" id="ARBA00022840"/>
    </source>
</evidence>
<comment type="function">
    <text evidence="8">Molecular chaperone; assists the folding of proteins upon ATP hydrolysis. Known to play a role, in vitro, in the folding of actin and tubulin.</text>
</comment>
<gene>
    <name evidence="12" type="ORF">KC19_4G079000</name>
</gene>
<dbReference type="Gene3D" id="3.50.7.10">
    <property type="entry name" value="GroEL"/>
    <property type="match status" value="1"/>
</dbReference>
<dbReference type="PROSITE" id="PS00750">
    <property type="entry name" value="TCP1_1"/>
    <property type="match status" value="1"/>
</dbReference>
<evidence type="ECO:0000256" key="8">
    <source>
        <dbReference type="ARBA" id="ARBA00024677"/>
    </source>
</evidence>
<protein>
    <recommendedName>
        <fullName evidence="3 10">T-complex protein 1 subunit gamma</fullName>
    </recommendedName>
</protein>
<evidence type="ECO:0000256" key="3">
    <source>
        <dbReference type="ARBA" id="ARBA00017187"/>
    </source>
</evidence>
<organism evidence="12 13">
    <name type="scientific">Ceratodon purpureus</name>
    <name type="common">Fire moss</name>
    <name type="synonym">Dicranum purpureum</name>
    <dbReference type="NCBI Taxonomy" id="3225"/>
    <lineage>
        <taxon>Eukaryota</taxon>
        <taxon>Viridiplantae</taxon>
        <taxon>Streptophyta</taxon>
        <taxon>Embryophyta</taxon>
        <taxon>Bryophyta</taxon>
        <taxon>Bryophytina</taxon>
        <taxon>Bryopsida</taxon>
        <taxon>Dicranidae</taxon>
        <taxon>Pseudoditrichales</taxon>
        <taxon>Ditrichaceae</taxon>
        <taxon>Ceratodon</taxon>
    </lineage>
</organism>
<evidence type="ECO:0000256" key="10">
    <source>
        <dbReference type="RuleBase" id="RU004191"/>
    </source>
</evidence>
<evidence type="ECO:0000256" key="7">
    <source>
        <dbReference type="ARBA" id="ARBA00023186"/>
    </source>
</evidence>
<dbReference type="InterPro" id="IPR027409">
    <property type="entry name" value="GroEL-like_apical_dom_sf"/>
</dbReference>
<dbReference type="GO" id="GO:0005832">
    <property type="term" value="C:chaperonin-containing T-complex"/>
    <property type="evidence" value="ECO:0007669"/>
    <property type="project" value="UniProtKB-ARBA"/>
</dbReference>
<dbReference type="FunFam" id="1.10.560.10:FF:000037">
    <property type="entry name" value="T-complex protein 1 subunit gamma"/>
    <property type="match status" value="1"/>
</dbReference>
<dbReference type="PRINTS" id="PR00304">
    <property type="entry name" value="TCOMPLEXTCP1"/>
</dbReference>
<dbReference type="NCBIfam" id="NF041082">
    <property type="entry name" value="thermosome_alpha"/>
    <property type="match status" value="1"/>
</dbReference>
<dbReference type="PANTHER" id="PTHR11353">
    <property type="entry name" value="CHAPERONIN"/>
    <property type="match status" value="1"/>
</dbReference>
<dbReference type="InterPro" id="IPR053374">
    <property type="entry name" value="TCP-1_chaperonin"/>
</dbReference>
<dbReference type="InterPro" id="IPR054827">
    <property type="entry name" value="thermosome_alpha"/>
</dbReference>
<comment type="similarity">
    <text evidence="2 9">Belongs to the TCP-1 chaperonin family.</text>
</comment>
<evidence type="ECO:0000256" key="1">
    <source>
        <dbReference type="ARBA" id="ARBA00004496"/>
    </source>
</evidence>
<dbReference type="SUPFAM" id="SSF54849">
    <property type="entry name" value="GroEL-intermediate domain like"/>
    <property type="match status" value="1"/>
</dbReference>
<dbReference type="InterPro" id="IPR027413">
    <property type="entry name" value="GROEL-like_equatorial_sf"/>
</dbReference>
<keyword evidence="4" id="KW-0963">Cytoplasm</keyword>
<dbReference type="SUPFAM" id="SSF52029">
    <property type="entry name" value="GroEL apical domain-like"/>
    <property type="match status" value="1"/>
</dbReference>
<dbReference type="InterPro" id="IPR017998">
    <property type="entry name" value="Chaperone_TCP-1"/>
</dbReference>
<evidence type="ECO:0000256" key="11">
    <source>
        <dbReference type="SAM" id="MobiDB-lite"/>
    </source>
</evidence>
<dbReference type="NCBIfam" id="NF041083">
    <property type="entry name" value="thermosome_beta"/>
    <property type="match status" value="1"/>
</dbReference>
<dbReference type="EMBL" id="CM026424">
    <property type="protein sequence ID" value="KAG0579176.1"/>
    <property type="molecule type" value="Genomic_DNA"/>
</dbReference>
<keyword evidence="13" id="KW-1185">Reference proteome</keyword>
<dbReference type="FunFam" id="3.50.7.10:FF:000005">
    <property type="entry name" value="T-complex protein 1 subunit gamma"/>
    <property type="match status" value="1"/>
</dbReference>
<dbReference type="InterPro" id="IPR002423">
    <property type="entry name" value="Cpn60/GroEL/TCP-1"/>
</dbReference>
<dbReference type="Gene3D" id="3.30.260.10">
    <property type="entry name" value="TCP-1-like chaperonin intermediate domain"/>
    <property type="match status" value="1"/>
</dbReference>
<feature type="region of interest" description="Disordered" evidence="11">
    <location>
        <begin position="527"/>
        <end position="555"/>
    </location>
</feature>
<dbReference type="SUPFAM" id="SSF48592">
    <property type="entry name" value="GroEL equatorial domain-like"/>
    <property type="match status" value="1"/>
</dbReference>
<dbReference type="InterPro" id="IPR012719">
    <property type="entry name" value="Chap_CCT_gamma"/>
</dbReference>
<accession>A0A8T0I806</accession>
<dbReference type="GO" id="GO:0051082">
    <property type="term" value="F:unfolded protein binding"/>
    <property type="evidence" value="ECO:0007669"/>
    <property type="project" value="InterPro"/>
</dbReference>
<reference evidence="12" key="1">
    <citation type="submission" date="2020-06" db="EMBL/GenBank/DDBJ databases">
        <title>WGS assembly of Ceratodon purpureus strain R40.</title>
        <authorList>
            <person name="Carey S.B."/>
            <person name="Jenkins J."/>
            <person name="Shu S."/>
            <person name="Lovell J.T."/>
            <person name="Sreedasyam A."/>
            <person name="Maumus F."/>
            <person name="Tiley G.P."/>
            <person name="Fernandez-Pozo N."/>
            <person name="Barry K."/>
            <person name="Chen C."/>
            <person name="Wang M."/>
            <person name="Lipzen A."/>
            <person name="Daum C."/>
            <person name="Saski C.A."/>
            <person name="Payton A.C."/>
            <person name="Mcbreen J.C."/>
            <person name="Conrad R.E."/>
            <person name="Kollar L.M."/>
            <person name="Olsson S."/>
            <person name="Huttunen S."/>
            <person name="Landis J.B."/>
            <person name="Wickett N.J."/>
            <person name="Johnson M.G."/>
            <person name="Rensing S.A."/>
            <person name="Grimwood J."/>
            <person name="Schmutz J."/>
            <person name="Mcdaniel S.F."/>
        </authorList>
    </citation>
    <scope>NUCLEOTIDE SEQUENCE</scope>
    <source>
        <strain evidence="12">R40</strain>
    </source>
</reference>
<dbReference type="PROSITE" id="PS00995">
    <property type="entry name" value="TCP1_3"/>
    <property type="match status" value="1"/>
</dbReference>
<dbReference type="GO" id="GO:0016887">
    <property type="term" value="F:ATP hydrolysis activity"/>
    <property type="evidence" value="ECO:0007669"/>
    <property type="project" value="InterPro"/>
</dbReference>
<sequence>MQAPVLVLNDSTKRETGSRVPRANIQASKAVADVIRTTLGPRSMLKMLLDASGGIVLTNDGNAILRELDVSHPAAKSMIELSRTQDEEVGDGTTSVIILAGEMLYVAEQFLDRQFHPTVICRAYLKALEDAVAALKEIAFEIDITDRSMMLNIVRSCIGTKFTSRFGTLIADLAIDSVSTISVDAGNGLREVDIKKYIKVEKIPGGQLEDSRVLKGVMFNKDVVSPGKMRRKILNPRVILLDCPLEYKKGENQTNAEIMKEEDWATLLRMEEEYIEQLCVQIIKFKPDLVITEKGLSDLASHYLSKAGISAIRRIRKTDNNRIARACGATIVNRPEELQEGDVGTGCGLFEVKKIGDEYFSFIVECKEPKACTVLLRGPSKDILNEVERNLADAMGVARNVIKDPKLVPGGGASEMAVAAILKKKSMSIEGVEQWPYRAVVQALEVIPRTLAQNCGVNVIRTMTALQAKHANAENPMVGIDGNTGEITDMKELGVWDSFGVKSQTFKTAIEAACMLLRIDDIVSGIKKKQAPGAGPKPPQTSTGEDVDSEQMIPE</sequence>
<dbReference type="GO" id="GO:0005524">
    <property type="term" value="F:ATP binding"/>
    <property type="evidence" value="ECO:0007669"/>
    <property type="project" value="UniProtKB-KW"/>
</dbReference>
<evidence type="ECO:0000256" key="5">
    <source>
        <dbReference type="ARBA" id="ARBA00022741"/>
    </source>
</evidence>
<comment type="caution">
    <text evidence="12">The sequence shown here is derived from an EMBL/GenBank/DDBJ whole genome shotgun (WGS) entry which is preliminary data.</text>
</comment>
<proteinExistence type="inferred from homology"/>
<dbReference type="Proteomes" id="UP000822688">
    <property type="component" value="Chromosome 4"/>
</dbReference>
<name>A0A8T0I806_CERPU</name>
<keyword evidence="6 9" id="KW-0067">ATP-binding</keyword>
<keyword evidence="7 9" id="KW-0143">Chaperone</keyword>
<dbReference type="Gene3D" id="1.10.560.10">
    <property type="entry name" value="GroEL-like equatorial domain"/>
    <property type="match status" value="1"/>
</dbReference>
<dbReference type="Pfam" id="PF00118">
    <property type="entry name" value="Cpn60_TCP1"/>
    <property type="match status" value="1"/>
</dbReference>
<dbReference type="NCBIfam" id="TIGR02344">
    <property type="entry name" value="chap_CCT_gamma"/>
    <property type="match status" value="1"/>
</dbReference>
<evidence type="ECO:0000256" key="9">
    <source>
        <dbReference type="RuleBase" id="RU004187"/>
    </source>
</evidence>
<dbReference type="AlphaFoldDB" id="A0A8T0I806"/>
<dbReference type="FunFam" id="1.10.560.10:FF:000073">
    <property type="entry name" value="T-complex protein 1 subunit gamma"/>
    <property type="match status" value="1"/>
</dbReference>
<evidence type="ECO:0000256" key="4">
    <source>
        <dbReference type="ARBA" id="ARBA00022490"/>
    </source>
</evidence>
<dbReference type="InterPro" id="IPR027410">
    <property type="entry name" value="TCP-1-like_intermed_sf"/>
</dbReference>
<evidence type="ECO:0000256" key="2">
    <source>
        <dbReference type="ARBA" id="ARBA00008020"/>
    </source>
</evidence>
<evidence type="ECO:0000313" key="13">
    <source>
        <dbReference type="Proteomes" id="UP000822688"/>
    </source>
</evidence>
<dbReference type="CDD" id="cd03337">
    <property type="entry name" value="TCP1_gamma"/>
    <property type="match status" value="1"/>
</dbReference>
<dbReference type="InterPro" id="IPR002194">
    <property type="entry name" value="Chaperonin_TCP-1_CS"/>
</dbReference>
<comment type="subcellular location">
    <subcellularLocation>
        <location evidence="1">Cytoplasm</location>
    </subcellularLocation>
</comment>
<dbReference type="PROSITE" id="PS00751">
    <property type="entry name" value="TCP1_2"/>
    <property type="match status" value="1"/>
</dbReference>